<feature type="active site" evidence="5">
    <location>
        <position position="235"/>
    </location>
</feature>
<evidence type="ECO:0000256" key="3">
    <source>
        <dbReference type="ARBA" id="ARBA00023027"/>
    </source>
</evidence>
<feature type="domain" description="Erythronate-4-phosphate dehydrogenase dimerisation" evidence="7">
    <location>
        <begin position="328"/>
        <end position="382"/>
    </location>
</feature>
<dbReference type="Pfam" id="PF02826">
    <property type="entry name" value="2-Hacid_dh_C"/>
    <property type="match status" value="1"/>
</dbReference>
<dbReference type="OrthoDB" id="9770208at2"/>
<dbReference type="RefSeq" id="WP_116686822.1">
    <property type="nucleotide sequence ID" value="NZ_CAWNYD010000003.1"/>
</dbReference>
<comment type="caution">
    <text evidence="5">Lacks conserved residue(s) required for the propagation of feature annotation.</text>
</comment>
<feature type="binding site" evidence="5">
    <location>
        <position position="282"/>
    </location>
    <ligand>
        <name>substrate</name>
    </ligand>
</feature>
<dbReference type="UniPathway" id="UPA00244">
    <property type="reaction ID" value="UER00310"/>
</dbReference>
<comment type="catalytic activity">
    <reaction evidence="5">
        <text>4-phospho-D-erythronate + NAD(+) = (R)-3-hydroxy-2-oxo-4-phosphooxybutanoate + NADH + H(+)</text>
        <dbReference type="Rhea" id="RHEA:18829"/>
        <dbReference type="ChEBI" id="CHEBI:15378"/>
        <dbReference type="ChEBI" id="CHEBI:57540"/>
        <dbReference type="ChEBI" id="CHEBI:57945"/>
        <dbReference type="ChEBI" id="CHEBI:58538"/>
        <dbReference type="ChEBI" id="CHEBI:58766"/>
        <dbReference type="EC" id="1.1.1.290"/>
    </reaction>
</comment>
<dbReference type="InterPro" id="IPR050223">
    <property type="entry name" value="D-isomer_2-hydroxyacid_DH"/>
</dbReference>
<evidence type="ECO:0000259" key="7">
    <source>
        <dbReference type="Pfam" id="PF11890"/>
    </source>
</evidence>
<feature type="binding site" evidence="5">
    <location>
        <position position="69"/>
    </location>
    <ligand>
        <name>substrate</name>
    </ligand>
</feature>
<accession>A0A2V1GTT1</accession>
<comment type="subunit">
    <text evidence="5">Homodimer.</text>
</comment>
<protein>
    <recommendedName>
        <fullName evidence="5">Erythronate-4-phosphate dehydrogenase</fullName>
        <ecNumber evidence="5">1.1.1.290</ecNumber>
    </recommendedName>
</protein>
<evidence type="ECO:0000256" key="2">
    <source>
        <dbReference type="ARBA" id="ARBA00023002"/>
    </source>
</evidence>
<dbReference type="SUPFAM" id="SSF51735">
    <property type="entry name" value="NAD(P)-binding Rossmann-fold domains"/>
    <property type="match status" value="1"/>
</dbReference>
<dbReference type="HAMAP" id="MF_01825">
    <property type="entry name" value="PdxB"/>
    <property type="match status" value="1"/>
</dbReference>
<keyword evidence="2 5" id="KW-0560">Oxidoreductase</keyword>
<reference evidence="8 9" key="1">
    <citation type="submission" date="2018-04" db="EMBL/GenBank/DDBJ databases">
        <title>Thalassorhabdus spongiae gen. nov., sp. nov., isolated from a marine sponge in South-West Iceland.</title>
        <authorList>
            <person name="Knobloch S."/>
            <person name="Daussin A."/>
            <person name="Johannsson R."/>
            <person name="Marteinsson V.T."/>
        </authorList>
    </citation>
    <scope>NUCLEOTIDE SEQUENCE [LARGE SCALE GENOMIC DNA]</scope>
    <source>
        <strain evidence="8 9">Hp12</strain>
    </source>
</reference>
<feature type="binding site" evidence="5">
    <location>
        <position position="202"/>
    </location>
    <ligand>
        <name>NAD(+)</name>
        <dbReference type="ChEBI" id="CHEBI:57540"/>
    </ligand>
</feature>
<evidence type="ECO:0000313" key="9">
    <source>
        <dbReference type="Proteomes" id="UP000244906"/>
    </source>
</evidence>
<dbReference type="GO" id="GO:0046983">
    <property type="term" value="F:protein dimerization activity"/>
    <property type="evidence" value="ECO:0007669"/>
    <property type="project" value="InterPro"/>
</dbReference>
<name>A0A2V1GTT1_9GAMM</name>
<proteinExistence type="inferred from homology"/>
<dbReference type="Proteomes" id="UP000244906">
    <property type="component" value="Unassembled WGS sequence"/>
</dbReference>
<dbReference type="Pfam" id="PF11890">
    <property type="entry name" value="DUF3410"/>
    <property type="match status" value="1"/>
</dbReference>
<dbReference type="InterPro" id="IPR036291">
    <property type="entry name" value="NAD(P)-bd_dom_sf"/>
</dbReference>
<feature type="domain" description="D-isomer specific 2-hydroxyacid dehydrogenase NAD-binding" evidence="6">
    <location>
        <begin position="131"/>
        <end position="280"/>
    </location>
</feature>
<comment type="subcellular location">
    <subcellularLocation>
        <location evidence="5">Cytoplasm</location>
    </subcellularLocation>
</comment>
<dbReference type="GO" id="GO:0008615">
    <property type="term" value="P:pyridoxine biosynthetic process"/>
    <property type="evidence" value="ECO:0007669"/>
    <property type="project" value="UniProtKB-UniRule"/>
</dbReference>
<dbReference type="PANTHER" id="PTHR10996">
    <property type="entry name" value="2-HYDROXYACID DEHYDROGENASE-RELATED"/>
    <property type="match status" value="1"/>
</dbReference>
<keyword evidence="9" id="KW-1185">Reference proteome</keyword>
<dbReference type="GO" id="GO:0005737">
    <property type="term" value="C:cytoplasm"/>
    <property type="evidence" value="ECO:0007669"/>
    <property type="project" value="UniProtKB-SubCell"/>
</dbReference>
<feature type="binding site" evidence="5">
    <location>
        <position position="170"/>
    </location>
    <ligand>
        <name>NAD(+)</name>
        <dbReference type="ChEBI" id="CHEBI:57540"/>
    </ligand>
</feature>
<dbReference type="GO" id="GO:0051287">
    <property type="term" value="F:NAD binding"/>
    <property type="evidence" value="ECO:0007669"/>
    <property type="project" value="InterPro"/>
</dbReference>
<dbReference type="InterPro" id="IPR024531">
    <property type="entry name" value="Erythronate-4-P_DHase_dimer"/>
</dbReference>
<feature type="binding site" evidence="5">
    <location>
        <position position="256"/>
    </location>
    <ligand>
        <name>NAD(+)</name>
        <dbReference type="ChEBI" id="CHEBI:57540"/>
    </ligand>
</feature>
<dbReference type="EMBL" id="QDDL01000003">
    <property type="protein sequence ID" value="PVZ69486.1"/>
    <property type="molecule type" value="Genomic_DNA"/>
</dbReference>
<dbReference type="Gene3D" id="3.40.50.720">
    <property type="entry name" value="NAD(P)-binding Rossmann-like Domain"/>
    <property type="match status" value="2"/>
</dbReference>
<comment type="caution">
    <text evidence="8">The sequence shown here is derived from an EMBL/GenBank/DDBJ whole genome shotgun (WGS) entry which is preliminary data.</text>
</comment>
<comment type="pathway">
    <text evidence="5">Cofactor biosynthesis; pyridoxine 5'-phosphate biosynthesis; pyridoxine 5'-phosphate from D-erythrose 4-phosphate: step 2/5.</text>
</comment>
<organism evidence="8 9">
    <name type="scientific">Pelagibaculum spongiae</name>
    <dbReference type="NCBI Taxonomy" id="2080658"/>
    <lineage>
        <taxon>Bacteria</taxon>
        <taxon>Pseudomonadati</taxon>
        <taxon>Pseudomonadota</taxon>
        <taxon>Gammaproteobacteria</taxon>
        <taxon>Oceanospirillales</taxon>
        <taxon>Pelagibaculum</taxon>
    </lineage>
</organism>
<keyword evidence="3 5" id="KW-0520">NAD</keyword>
<evidence type="ECO:0000256" key="4">
    <source>
        <dbReference type="ARBA" id="ARBA00023096"/>
    </source>
</evidence>
<dbReference type="InterPro" id="IPR006140">
    <property type="entry name" value="D-isomer_DH_NAD-bd"/>
</dbReference>
<dbReference type="AlphaFoldDB" id="A0A2V1GTT1"/>
<feature type="binding site" evidence="5">
    <location>
        <position position="281"/>
    </location>
    <ligand>
        <name>NAD(+)</name>
        <dbReference type="ChEBI" id="CHEBI:57540"/>
    </ligand>
</feature>
<dbReference type="GO" id="GO:0033711">
    <property type="term" value="F:4-phosphoerythronate dehydrogenase activity"/>
    <property type="evidence" value="ECO:0007669"/>
    <property type="project" value="UniProtKB-EC"/>
</dbReference>
<gene>
    <name evidence="5" type="primary">pdxB</name>
    <name evidence="8" type="ORF">DC094_09145</name>
</gene>
<comment type="similarity">
    <text evidence="5">Belongs to the D-isomer specific 2-hydroxyacid dehydrogenase family. PdxB subfamily.</text>
</comment>
<keyword evidence="1 5" id="KW-0963">Cytoplasm</keyword>
<dbReference type="EC" id="1.1.1.290" evidence="5"/>
<dbReference type="InterPro" id="IPR020921">
    <property type="entry name" value="Erythronate-4-P_DHase"/>
</dbReference>
<dbReference type="InterPro" id="IPR038251">
    <property type="entry name" value="PdxB_dimer_sf"/>
</dbReference>
<feature type="active site" description="Proton donor" evidence="5">
    <location>
        <position position="278"/>
    </location>
</feature>
<sequence>MRIVADENIPYVEHFFEAICYEKGSNEYGSQPSLLAQSEAKPTTLLLRSAGRNMSPDLVTDADLLLVRSITQVNQALVAGSSLKFVGSATIGTDHIDQPYLAENNITFSNAPGCNADSVAEYVTAALIQLKQNTGWDWVGKTASVIGVGNVGSRVVQRLEALGLRVLKNDPPRQQKEQRQGTCDDFVSLEQALNADLICLHTPLTTTGEHATEDLISRAQLAQIADGAVLLNAGRGPVINGPALMRHKDRLKLILDVWPTEPEVNPELLASCFIATPHIAGYSLDGKVRGTAMLADAVFQQFDLGNAPQWPQLPGGGVLTPKPEQSPQDFLQQAILTSYQPLHDDQIMREALQQQPGAETFDWLRKNYPVRREFRAFYLNLPLGPQWQALAKVAAKLGFQIDYEG</sequence>
<dbReference type="SUPFAM" id="SSF52283">
    <property type="entry name" value="Formate/glycerate dehydrogenase catalytic domain-like"/>
    <property type="match status" value="1"/>
</dbReference>
<feature type="active site" evidence="5">
    <location>
        <position position="261"/>
    </location>
</feature>
<evidence type="ECO:0000259" key="6">
    <source>
        <dbReference type="Pfam" id="PF02826"/>
    </source>
</evidence>
<dbReference type="CDD" id="cd12158">
    <property type="entry name" value="ErythrP_dh"/>
    <property type="match status" value="1"/>
</dbReference>
<evidence type="ECO:0000256" key="5">
    <source>
        <dbReference type="HAMAP-Rule" id="MF_01825"/>
    </source>
</evidence>
<evidence type="ECO:0000313" key="8">
    <source>
        <dbReference type="EMBL" id="PVZ69486.1"/>
    </source>
</evidence>
<dbReference type="Gene3D" id="3.30.1370.170">
    <property type="match status" value="1"/>
</dbReference>
<keyword evidence="4 5" id="KW-0664">Pyridoxine biosynthesis</keyword>
<feature type="binding site" evidence="5">
    <location>
        <position position="90"/>
    </location>
    <ligand>
        <name>substrate</name>
    </ligand>
</feature>
<evidence type="ECO:0000256" key="1">
    <source>
        <dbReference type="ARBA" id="ARBA00022490"/>
    </source>
</evidence>
<comment type="function">
    <text evidence="5">Catalyzes the oxidation of erythronate-4-phosphate to 3-hydroxy-2-oxo-4-phosphonooxybutanoate.</text>
</comment>